<dbReference type="AlphaFoldDB" id="A0A371J926"/>
<keyword evidence="1" id="KW-0812">Transmembrane</keyword>
<dbReference type="RefSeq" id="WP_094369173.1">
    <property type="nucleotide sequence ID" value="NZ_NOJY02000003.1"/>
</dbReference>
<dbReference type="GO" id="GO:0005886">
    <property type="term" value="C:plasma membrane"/>
    <property type="evidence" value="ECO:0007669"/>
    <property type="project" value="TreeGrafter"/>
</dbReference>
<gene>
    <name evidence="2" type="ORF">CHL78_002390</name>
</gene>
<dbReference type="InterPro" id="IPR005325">
    <property type="entry name" value="DUF308_memb"/>
</dbReference>
<sequence length="161" mass="18329">MEKYLERLFIIEGIIFGILGFLFFMNPLGSLLALTNFSGWMFIILGVVGMFKKPRDIFMGIINILFGIILIFSPVSSIDIFISFYGVWSIIRGIYLFIIYIKEKTFGLNMQTLYSIALIILGIVILANPIISFMSVPYVIGVYFIVSAIFEIYLGFNIKSE</sequence>
<proteinExistence type="predicted"/>
<dbReference type="EMBL" id="NOJY02000003">
    <property type="protein sequence ID" value="RDY29176.1"/>
    <property type="molecule type" value="Genomic_DNA"/>
</dbReference>
<protein>
    <recommendedName>
        <fullName evidence="4">DUF308 domain-containing protein</fullName>
    </recommendedName>
</protein>
<evidence type="ECO:0000313" key="3">
    <source>
        <dbReference type="Proteomes" id="UP000215694"/>
    </source>
</evidence>
<reference evidence="2 3" key="1">
    <citation type="journal article" date="2017" name="Genome Announc.">
        <title>Draft Genome Sequence of Romboutsia weinsteinii sp. nov. Strain CCRI-19649(T) Isolated from Surface Water.</title>
        <authorList>
            <person name="Maheux A.F."/>
            <person name="Boudreau D.K."/>
            <person name="Berube E."/>
            <person name="Boissinot M."/>
            <person name="Cantin P."/>
            <person name="Raymond F."/>
            <person name="Corbeil J."/>
            <person name="Omar R.F."/>
            <person name="Bergeron M.G."/>
        </authorList>
    </citation>
    <scope>NUCLEOTIDE SEQUENCE [LARGE SCALE GENOMIC DNA]</scope>
    <source>
        <strain evidence="2 3">CCRI-19649</strain>
    </source>
</reference>
<comment type="caution">
    <text evidence="2">The sequence shown here is derived from an EMBL/GenBank/DDBJ whole genome shotgun (WGS) entry which is preliminary data.</text>
</comment>
<dbReference type="OrthoDB" id="1938293at2"/>
<feature type="transmembrane region" description="Helical" evidence="1">
    <location>
        <begin position="31"/>
        <end position="50"/>
    </location>
</feature>
<keyword evidence="1" id="KW-1133">Transmembrane helix</keyword>
<keyword evidence="1" id="KW-0472">Membrane</keyword>
<dbReference type="InterPro" id="IPR052712">
    <property type="entry name" value="Acid_resist_chaperone_HdeD"/>
</dbReference>
<dbReference type="Pfam" id="PF03729">
    <property type="entry name" value="DUF308"/>
    <property type="match status" value="3"/>
</dbReference>
<organism evidence="2 3">
    <name type="scientific">Romboutsia weinsteinii</name>
    <dbReference type="NCBI Taxonomy" id="2020949"/>
    <lineage>
        <taxon>Bacteria</taxon>
        <taxon>Bacillati</taxon>
        <taxon>Bacillota</taxon>
        <taxon>Clostridia</taxon>
        <taxon>Peptostreptococcales</taxon>
        <taxon>Peptostreptococcaceae</taxon>
        <taxon>Romboutsia</taxon>
    </lineage>
</organism>
<accession>A0A371J926</accession>
<dbReference type="Proteomes" id="UP000215694">
    <property type="component" value="Unassembled WGS sequence"/>
</dbReference>
<feature type="transmembrane region" description="Helical" evidence="1">
    <location>
        <begin position="81"/>
        <end position="101"/>
    </location>
</feature>
<evidence type="ECO:0000256" key="1">
    <source>
        <dbReference type="SAM" id="Phobius"/>
    </source>
</evidence>
<evidence type="ECO:0000313" key="2">
    <source>
        <dbReference type="EMBL" id="RDY29176.1"/>
    </source>
</evidence>
<dbReference type="PANTHER" id="PTHR34989">
    <property type="entry name" value="PROTEIN HDED"/>
    <property type="match status" value="1"/>
</dbReference>
<feature type="transmembrane region" description="Helical" evidence="1">
    <location>
        <begin position="7"/>
        <end position="25"/>
    </location>
</feature>
<feature type="transmembrane region" description="Helical" evidence="1">
    <location>
        <begin position="137"/>
        <end position="156"/>
    </location>
</feature>
<feature type="transmembrane region" description="Helical" evidence="1">
    <location>
        <begin position="113"/>
        <end position="131"/>
    </location>
</feature>
<keyword evidence="3" id="KW-1185">Reference proteome</keyword>
<dbReference type="PANTHER" id="PTHR34989:SF1">
    <property type="entry name" value="PROTEIN HDED"/>
    <property type="match status" value="1"/>
</dbReference>
<name>A0A371J926_9FIRM</name>
<evidence type="ECO:0008006" key="4">
    <source>
        <dbReference type="Google" id="ProtNLM"/>
    </source>
</evidence>
<feature type="transmembrane region" description="Helical" evidence="1">
    <location>
        <begin position="57"/>
        <end position="75"/>
    </location>
</feature>